<dbReference type="STRING" id="1908257.BKK47_07210"/>
<name>A0A1V3IEP6_9PAST</name>
<dbReference type="AlphaFoldDB" id="A0A1V3IEP6"/>
<dbReference type="EMBL" id="MLHG01000044">
    <property type="protein sequence ID" value="OOF39153.1"/>
    <property type="molecule type" value="Genomic_DNA"/>
</dbReference>
<protein>
    <submittedName>
        <fullName evidence="1">Uncharacterized protein</fullName>
    </submittedName>
</protein>
<comment type="caution">
    <text evidence="1">The sequence shown here is derived from an EMBL/GenBank/DDBJ whole genome shotgun (WGS) entry which is preliminary data.</text>
</comment>
<dbReference type="Proteomes" id="UP000189426">
    <property type="component" value="Unassembled WGS sequence"/>
</dbReference>
<sequence>MGKVNIHFSISIDGKSVVDSSVEYEKVKSPFNENDEKRLAIDVLNQLNQLETRNHIYAENWEE</sequence>
<accession>A0A1V3IEP6</accession>
<proteinExistence type="predicted"/>
<keyword evidence="2" id="KW-1185">Reference proteome</keyword>
<reference evidence="1 2" key="1">
    <citation type="submission" date="2016-10" db="EMBL/GenBank/DDBJ databases">
        <title>Rodentibacter gen. nov. and new species.</title>
        <authorList>
            <person name="Christensen H."/>
        </authorList>
    </citation>
    <scope>NUCLEOTIDE SEQUENCE [LARGE SCALE GENOMIC DNA]</scope>
    <source>
        <strain evidence="1 2">Ppn418</strain>
    </source>
</reference>
<gene>
    <name evidence="1" type="ORF">BKK47_07210</name>
</gene>
<evidence type="ECO:0000313" key="2">
    <source>
        <dbReference type="Proteomes" id="UP000189426"/>
    </source>
</evidence>
<organism evidence="1 2">
    <name type="scientific">Rodentibacter mrazii</name>
    <dbReference type="NCBI Taxonomy" id="1908257"/>
    <lineage>
        <taxon>Bacteria</taxon>
        <taxon>Pseudomonadati</taxon>
        <taxon>Pseudomonadota</taxon>
        <taxon>Gammaproteobacteria</taxon>
        <taxon>Pasteurellales</taxon>
        <taxon>Pasteurellaceae</taxon>
        <taxon>Rodentibacter</taxon>
    </lineage>
</organism>
<evidence type="ECO:0000313" key="1">
    <source>
        <dbReference type="EMBL" id="OOF39153.1"/>
    </source>
</evidence>
<dbReference type="RefSeq" id="WP_077494212.1">
    <property type="nucleotide sequence ID" value="NZ_MLHG01000044.1"/>
</dbReference>